<dbReference type="RefSeq" id="WP_207278907.1">
    <property type="nucleotide sequence ID" value="NZ_JAFLEQ010000012.1"/>
</dbReference>
<protein>
    <submittedName>
        <fullName evidence="3">Alpha/beta hydrolase fold domain-containing protein</fullName>
    </submittedName>
</protein>
<organism evidence="3 4">
    <name type="scientific">Corynebacterium mendelii</name>
    <dbReference type="NCBI Taxonomy" id="2765362"/>
    <lineage>
        <taxon>Bacteria</taxon>
        <taxon>Bacillati</taxon>
        <taxon>Actinomycetota</taxon>
        <taxon>Actinomycetes</taxon>
        <taxon>Mycobacteriales</taxon>
        <taxon>Corynebacteriaceae</taxon>
        <taxon>Corynebacterium</taxon>
    </lineage>
</organism>
<evidence type="ECO:0000313" key="4">
    <source>
        <dbReference type="Proteomes" id="UP000664332"/>
    </source>
</evidence>
<accession>A0A939IXF6</accession>
<keyword evidence="4" id="KW-1185">Reference proteome</keyword>
<feature type="region of interest" description="Disordered" evidence="1">
    <location>
        <begin position="1"/>
        <end position="31"/>
    </location>
</feature>
<name>A0A939IXF6_9CORY</name>
<evidence type="ECO:0000259" key="2">
    <source>
        <dbReference type="Pfam" id="PF07859"/>
    </source>
</evidence>
<feature type="domain" description="Alpha/beta hydrolase fold-3" evidence="2">
    <location>
        <begin position="128"/>
        <end position="219"/>
    </location>
</feature>
<evidence type="ECO:0000313" key="3">
    <source>
        <dbReference type="EMBL" id="MBN9644420.1"/>
    </source>
</evidence>
<dbReference type="Gene3D" id="3.40.50.1820">
    <property type="entry name" value="alpha/beta hydrolase"/>
    <property type="match status" value="1"/>
</dbReference>
<sequence length="328" mass="34903">MSEEITSSGPSNVHDPDTGRDFVVGGTSTPLDEGERLEQLSWYFSQHYPAPDPTPPWAGGTTGREIADNWAAKLPDRLTHTSMVMLGSACDHTMPGVAYTSGHNLHITGTDSLTVITPDGVEQSGTWIVSVHGGGFWRGGGAALEFSHRPEAAALGVLAGATVVDVDYPLAPEATLAEQAEHVAAAIDHAKDKGASRIVGYGVSAGAGLLAGLADRFDALVMARPQLTLDSVPDEIRGGFTTVDTHLWPEKVLFQTGNRDIRVTVPLEHVLIGRVATYTAQHCIVEPRVARQRLVDAASFIAGHVIDDPRAKVEQQVAAKQQQENTGR</sequence>
<proteinExistence type="predicted"/>
<reference evidence="3" key="1">
    <citation type="submission" date="2021-03" db="EMBL/GenBank/DDBJ databases">
        <authorList>
            <person name="Sun Q."/>
        </authorList>
    </citation>
    <scope>NUCLEOTIDE SEQUENCE</scope>
    <source>
        <strain evidence="3">CCM 8862</strain>
    </source>
</reference>
<dbReference type="EMBL" id="JAFLEQ010000012">
    <property type="protein sequence ID" value="MBN9644420.1"/>
    <property type="molecule type" value="Genomic_DNA"/>
</dbReference>
<dbReference type="GO" id="GO:0016787">
    <property type="term" value="F:hydrolase activity"/>
    <property type="evidence" value="ECO:0007669"/>
    <property type="project" value="UniProtKB-KW"/>
</dbReference>
<keyword evidence="3" id="KW-0378">Hydrolase</keyword>
<dbReference type="InterPro" id="IPR029058">
    <property type="entry name" value="AB_hydrolase_fold"/>
</dbReference>
<dbReference type="InterPro" id="IPR013094">
    <property type="entry name" value="AB_hydrolase_3"/>
</dbReference>
<gene>
    <name evidence="3" type="ORF">JZY06_07320</name>
</gene>
<evidence type="ECO:0000256" key="1">
    <source>
        <dbReference type="SAM" id="MobiDB-lite"/>
    </source>
</evidence>
<dbReference type="Pfam" id="PF07859">
    <property type="entry name" value="Abhydrolase_3"/>
    <property type="match status" value="1"/>
</dbReference>
<comment type="caution">
    <text evidence="3">The sequence shown here is derived from an EMBL/GenBank/DDBJ whole genome shotgun (WGS) entry which is preliminary data.</text>
</comment>
<dbReference type="AlphaFoldDB" id="A0A939IXF6"/>
<feature type="compositionally biased region" description="Polar residues" evidence="1">
    <location>
        <begin position="1"/>
        <end position="11"/>
    </location>
</feature>
<dbReference type="Proteomes" id="UP000664332">
    <property type="component" value="Unassembled WGS sequence"/>
</dbReference>
<dbReference type="SUPFAM" id="SSF53474">
    <property type="entry name" value="alpha/beta-Hydrolases"/>
    <property type="match status" value="1"/>
</dbReference>